<dbReference type="Pfam" id="PF06807">
    <property type="entry name" value="Clp1"/>
    <property type="match status" value="1"/>
</dbReference>
<comment type="subcellular location">
    <subcellularLocation>
        <location evidence="2 9">Nucleus</location>
    </subcellularLocation>
</comment>
<comment type="subunit">
    <text evidence="9">Component of a pre-mRNA cleavage factor complex. Interacts directly with PCF11.</text>
</comment>
<dbReference type="InterPro" id="IPR038239">
    <property type="entry name" value="Clp1_N_sf"/>
</dbReference>
<evidence type="ECO:0000313" key="16">
    <source>
        <dbReference type="Proteomes" id="UP000593566"/>
    </source>
</evidence>
<dbReference type="PANTHER" id="PTHR46082:SF6">
    <property type="entry name" value="AAA+ ATPASE DOMAIN-CONTAINING PROTEIN-RELATED"/>
    <property type="match status" value="1"/>
</dbReference>
<dbReference type="Pfam" id="PF16573">
    <property type="entry name" value="CLP1_N"/>
    <property type="match status" value="1"/>
</dbReference>
<feature type="binding site" evidence="9">
    <location>
        <position position="67"/>
    </location>
    <ligand>
        <name>ATP</name>
        <dbReference type="ChEBI" id="CHEBI:30616"/>
    </ligand>
</feature>
<feature type="domain" description="Clp1 P-loop" evidence="13">
    <location>
        <begin position="126"/>
        <end position="331"/>
    </location>
</feature>
<evidence type="ECO:0000259" key="12">
    <source>
        <dbReference type="Pfam" id="PF16573"/>
    </source>
</evidence>
<feature type="compositionally biased region" description="Polar residues" evidence="10">
    <location>
        <begin position="1632"/>
        <end position="1641"/>
    </location>
</feature>
<dbReference type="GO" id="GO:0005849">
    <property type="term" value="C:mRNA cleavage factor complex"/>
    <property type="evidence" value="ECO:0007669"/>
    <property type="project" value="UniProtKB-UniRule"/>
</dbReference>
<evidence type="ECO:0000256" key="8">
    <source>
        <dbReference type="ARBA" id="ARBA00023242"/>
    </source>
</evidence>
<dbReference type="HAMAP" id="MF_03035">
    <property type="entry name" value="Clp1"/>
    <property type="match status" value="1"/>
</dbReference>
<dbReference type="InterPro" id="IPR027417">
    <property type="entry name" value="P-loop_NTPase"/>
</dbReference>
<accession>A0A8H6FII4</accession>
<feature type="binding site" evidence="9">
    <location>
        <position position="28"/>
    </location>
    <ligand>
        <name>ATP</name>
        <dbReference type="ChEBI" id="CHEBI:30616"/>
    </ligand>
</feature>
<dbReference type="InterPro" id="IPR032324">
    <property type="entry name" value="Clp1_N"/>
</dbReference>
<evidence type="ECO:0000256" key="5">
    <source>
        <dbReference type="ARBA" id="ARBA00022664"/>
    </source>
</evidence>
<dbReference type="Gene3D" id="1.25.40.10">
    <property type="entry name" value="Tetratricopeptide repeat domain"/>
    <property type="match status" value="3"/>
</dbReference>
<dbReference type="Pfam" id="PF16575">
    <property type="entry name" value="CLP1_P"/>
    <property type="match status" value="1"/>
</dbReference>
<evidence type="ECO:0000313" key="15">
    <source>
        <dbReference type="EMBL" id="KAF6229117.1"/>
    </source>
</evidence>
<dbReference type="GO" id="GO:0031124">
    <property type="term" value="P:mRNA 3'-end processing"/>
    <property type="evidence" value="ECO:0007669"/>
    <property type="project" value="UniProtKB-UniRule"/>
</dbReference>
<dbReference type="SUPFAM" id="SSF48452">
    <property type="entry name" value="TPR-like"/>
    <property type="match status" value="4"/>
</dbReference>
<proteinExistence type="inferred from homology"/>
<dbReference type="InterPro" id="IPR028606">
    <property type="entry name" value="Clp1"/>
</dbReference>
<evidence type="ECO:0000259" key="13">
    <source>
        <dbReference type="Pfam" id="PF16575"/>
    </source>
</evidence>
<dbReference type="SUPFAM" id="SSF52540">
    <property type="entry name" value="P-loop containing nucleoside triphosphate hydrolases"/>
    <property type="match status" value="2"/>
</dbReference>
<evidence type="ECO:0000256" key="9">
    <source>
        <dbReference type="HAMAP-Rule" id="MF_03035"/>
    </source>
</evidence>
<dbReference type="EMBL" id="JACCJB010000003">
    <property type="protein sequence ID" value="KAF6229117.1"/>
    <property type="molecule type" value="Genomic_DNA"/>
</dbReference>
<comment type="similarity">
    <text evidence="9">Belongs to the Clp1 family. Clp1 subfamily.</text>
</comment>
<keyword evidence="6 9" id="KW-0547">Nucleotide-binding</keyword>
<keyword evidence="16" id="KW-1185">Reference proteome</keyword>
<dbReference type="InterPro" id="IPR032319">
    <property type="entry name" value="CLP1_P"/>
</dbReference>
<evidence type="ECO:0000256" key="1">
    <source>
        <dbReference type="ARBA" id="ARBA00003798"/>
    </source>
</evidence>
<feature type="binding site" evidence="9">
    <location>
        <begin position="129"/>
        <end position="134"/>
    </location>
    <ligand>
        <name>ATP</name>
        <dbReference type="ChEBI" id="CHEBI:30616"/>
    </ligand>
</feature>
<organism evidence="15 16">
    <name type="scientific">Letharia lupina</name>
    <dbReference type="NCBI Taxonomy" id="560253"/>
    <lineage>
        <taxon>Eukaryota</taxon>
        <taxon>Fungi</taxon>
        <taxon>Dikarya</taxon>
        <taxon>Ascomycota</taxon>
        <taxon>Pezizomycotina</taxon>
        <taxon>Lecanoromycetes</taxon>
        <taxon>OSLEUM clade</taxon>
        <taxon>Lecanoromycetidae</taxon>
        <taxon>Lecanorales</taxon>
        <taxon>Lecanorineae</taxon>
        <taxon>Parmeliaceae</taxon>
        <taxon>Letharia</taxon>
    </lineage>
</organism>
<feature type="domain" description="Clp1 N-terminal" evidence="12">
    <location>
        <begin position="22"/>
        <end position="112"/>
    </location>
</feature>
<dbReference type="InterPro" id="IPR031352">
    <property type="entry name" value="SesA"/>
</dbReference>
<dbReference type="GO" id="GO:0043531">
    <property type="term" value="F:ADP binding"/>
    <property type="evidence" value="ECO:0007669"/>
    <property type="project" value="InterPro"/>
</dbReference>
<comment type="function">
    <text evidence="9">Required for endonucleolytic cleavage during polyadenylation-dependent pre-mRNA 3'-end formation.</text>
</comment>
<name>A0A8H6FII4_9LECA</name>
<keyword evidence="8 9" id="KW-0539">Nucleus</keyword>
<protein>
    <recommendedName>
        <fullName evidence="4">Polynucleotide 5'-hydroxyl-kinase GRC3</fullName>
    </recommendedName>
    <alternativeName>
        <fullName evidence="3">Polynucleotide 5'-hydroxyl-kinase grc3</fullName>
    </alternativeName>
</protein>
<dbReference type="FunFam" id="2.60.120.1030:FF:000001">
    <property type="entry name" value="Protein CLP1 homolog 5"/>
    <property type="match status" value="1"/>
</dbReference>
<comment type="function">
    <text evidence="1">Polynucleotide 5'-kinase involved in rRNA processing.</text>
</comment>
<feature type="domain" description="NACHT-NTPase and P-loop NTPases N-terminal" evidence="14">
    <location>
        <begin position="464"/>
        <end position="573"/>
    </location>
</feature>
<gene>
    <name evidence="9" type="primary">CLP1</name>
    <name evidence="15" type="ORF">HO133_007231</name>
</gene>
<evidence type="ECO:0000256" key="7">
    <source>
        <dbReference type="ARBA" id="ARBA00022840"/>
    </source>
</evidence>
<sequence>MSLPGLDLSAPVETFATPTVHELKEQTEWRFEVAFGTKVEVRLLSGTAELFGTELPINQTYTFTGTKAAIYTWHGCRIEVVGDCQVDYIAEETPMMIYANLHFALENLREKANSEGRDGPRVLIVGSENAGKTSLVKILTAYATKVGRQPVVVNLDTKEGMLSIPGTLSATTFTSVIDVENGWGSSPMNGPSQVPVKLPLVYYMGLANPEEKTLIFKPVVTRLALSVMNRLQDDSEAKETGVIIDTPGIISQGKGGYEMIQHIVSEFSVSAMVVLGSERLYNDMLRRFSGQKTGAGETIAVVKVDKSGGCVDRDEAYLQQFRQSQIREYFFGDVNTTLSPHTQQIDFNQLIIYKLAEPIDDLLKSLMPGDVTEDSISAIFNKVRPSPQMQNAILTIVNAHPEDTQENIRDASVMGFIYIAEIDEKKNKLKVLAPVGGRLPNKAIIWAIAISGAEAIIAFGIATNVIQFIDFTAKLCGRIREYASGSGLPKKLATQADRLSDLLIILESLNKASNQAVLSGQTLARCQTQAQDLSGILDDLKSDGQRQIWAKNARRAFKSLNRTDQIEELQGVLDSLVGVLSLQLQADTRSASSQVQTNTVLILERQLEQMSLLSDLRHMAGLKDQINDNASFLDKVLWMVSIGRNPAFVGRTAVMSALELRLAAKPDAVPTAVLCGLGGVGKSQIALEYAYRERERSANTSVFWIHAGNAARFVESYKRIASECQIPGRDDPNADVLQLVRDWLEAKYECPWLMIVDNVDDRHLFFETFSYAGKALREYIPQSSKGSVLYTTRNRDIGMDLALDRVPITVPSMDAHEAQALLGQKIIAESTETEQLELLGELVYLPLAISQAAAFMAKRRKSVAEYIKLYRGSESTRIRLLGQRFNHHGREARPLESVVTTWWISFNYIKTVNPRGAEILSMMSFMDQQGIPFSLLIADGEDEFDFEEAMGLLGAFSLVTLDTHRYACNVHGLVTVAVQGWLREYENKCETIAAQALKTVSDRFPDGFFESWPTCRVYFPHAEEVLRSSAAVIQTASLHAKASLLRNMSTFLRMQGRYEVSELRAVESMQVFERLYGSEHPDTLSAIESYAHTVHKRGRYQDATLLQRQILKSREKVLGIGHRATLESLNALGSNLQTLGQYREAEEIHRRELVEKQKLLDGQPGDIGIKADVFIAMNNVARVLSHQRRFKGAEQLHREALYKGELVLGRLHPDVFITRGELAGTVRDQDRLDEAEQMYNALLKDRLELLGDRHPDTLITLNNLAIVSARQGKHQKAEGIYREALLIEQDILGVTHPSTINVMHNLACSACDRKDYAQAVTEFKAVLELQKRVIGPTHPHTMHTRRNLAIALRKSGDLEQGDKLDTEILNISDSLHENKESEQLQTLENLAKSLTDQERYEDAEAIRRQELELRLASGENEKEIQDNLDALAFLLGQQGKHDETERIFKQILDYRTVHYGPEHGETLQTLWNLALVYREQENFLNAEAKYVQLVGIQSKILGVDHPKTLDSLTQLAWVLQQQQKCAQAEERYRFLLEARRKGLGSEHPDTLVIMNNLASVLKYQDSESDEATPLLRHVYETRSKILGLDSDLAKDSMRFLADHLRDLGQHEEAEIFCRQKMGLEEIADDSNAIPSPQQNQLPADPVRHAAPIAPSGLDDVGVKEEDL</sequence>
<keyword evidence="5 9" id="KW-0507">mRNA processing</keyword>
<dbReference type="Gene3D" id="2.40.30.330">
    <property type="entry name" value="Pre-mRNA cleavage complex subunit Clp1, C-terminal domain"/>
    <property type="match status" value="1"/>
</dbReference>
<feature type="region of interest" description="Disordered" evidence="10">
    <location>
        <begin position="1627"/>
        <end position="1667"/>
    </location>
</feature>
<evidence type="ECO:0000256" key="3">
    <source>
        <dbReference type="ARBA" id="ARBA00018706"/>
    </source>
</evidence>
<dbReference type="Gene3D" id="2.60.120.1030">
    <property type="entry name" value="Clp1, DNA binding domain"/>
    <property type="match status" value="1"/>
</dbReference>
<dbReference type="Pfam" id="PF13424">
    <property type="entry name" value="TPR_12"/>
    <property type="match status" value="4"/>
</dbReference>
<dbReference type="Proteomes" id="UP000593566">
    <property type="component" value="Unassembled WGS sequence"/>
</dbReference>
<evidence type="ECO:0000256" key="10">
    <source>
        <dbReference type="SAM" id="MobiDB-lite"/>
    </source>
</evidence>
<evidence type="ECO:0000259" key="11">
    <source>
        <dbReference type="Pfam" id="PF06807"/>
    </source>
</evidence>
<dbReference type="PANTHER" id="PTHR46082">
    <property type="entry name" value="ATP/GTP-BINDING PROTEIN-RELATED"/>
    <property type="match status" value="1"/>
</dbReference>
<feature type="domain" description="Clp1 C-terminal" evidence="11">
    <location>
        <begin position="338"/>
        <end position="447"/>
    </location>
</feature>
<dbReference type="InterPro" id="IPR053137">
    <property type="entry name" value="NLR-like"/>
</dbReference>
<keyword evidence="7 9" id="KW-0067">ATP-binding</keyword>
<dbReference type="SMART" id="SM00028">
    <property type="entry name" value="TPR"/>
    <property type="match status" value="6"/>
</dbReference>
<dbReference type="Pfam" id="PF13374">
    <property type="entry name" value="TPR_10"/>
    <property type="match status" value="4"/>
</dbReference>
<dbReference type="InterPro" id="IPR011990">
    <property type="entry name" value="TPR-like_helical_dom_sf"/>
</dbReference>
<evidence type="ECO:0000259" key="14">
    <source>
        <dbReference type="Pfam" id="PF17107"/>
    </source>
</evidence>
<comment type="caution">
    <text evidence="15">The sequence shown here is derived from an EMBL/GenBank/DDBJ whole genome shotgun (WGS) entry which is preliminary data.</text>
</comment>
<evidence type="ECO:0000256" key="4">
    <source>
        <dbReference type="ARBA" id="ARBA00019824"/>
    </source>
</evidence>
<dbReference type="InterPro" id="IPR038238">
    <property type="entry name" value="Clp1_C_sf"/>
</dbReference>
<reference evidence="15 16" key="1">
    <citation type="journal article" date="2020" name="Genomics">
        <title>Complete, high-quality genomes from long-read metagenomic sequencing of two wolf lichen thalli reveals enigmatic genome architecture.</title>
        <authorList>
            <person name="McKenzie S.K."/>
            <person name="Walston R.F."/>
            <person name="Allen J.L."/>
        </authorList>
    </citation>
    <scope>NUCLEOTIDE SEQUENCE [LARGE SCALE GENOMIC DNA]</scope>
    <source>
        <strain evidence="15">WasteWater1</strain>
    </source>
</reference>
<dbReference type="Pfam" id="PF17107">
    <property type="entry name" value="SesA"/>
    <property type="match status" value="1"/>
</dbReference>
<evidence type="ECO:0000256" key="6">
    <source>
        <dbReference type="ARBA" id="ARBA00022741"/>
    </source>
</evidence>
<dbReference type="GO" id="GO:0005524">
    <property type="term" value="F:ATP binding"/>
    <property type="evidence" value="ECO:0007669"/>
    <property type="project" value="UniProtKB-UniRule"/>
</dbReference>
<evidence type="ECO:0000256" key="2">
    <source>
        <dbReference type="ARBA" id="ARBA00004123"/>
    </source>
</evidence>
<dbReference type="InterPro" id="IPR010655">
    <property type="entry name" value="Clp1_C"/>
</dbReference>
<dbReference type="InterPro" id="IPR019734">
    <property type="entry name" value="TPR_rpt"/>
</dbReference>
<dbReference type="Gene3D" id="3.40.50.300">
    <property type="entry name" value="P-loop containing nucleotide triphosphate hydrolases"/>
    <property type="match status" value="2"/>
</dbReference>